<reference evidence="1" key="1">
    <citation type="journal article" date="2014" name="PLoS ONE">
        <title>Transcriptome-Based Identification of ABC Transporters in the Western Tarnished Plant Bug Lygus hesperus.</title>
        <authorList>
            <person name="Hull J.J."/>
            <person name="Chaney K."/>
            <person name="Geib S.M."/>
            <person name="Fabrick J.A."/>
            <person name="Brent C.S."/>
            <person name="Walsh D."/>
            <person name="Lavine L.C."/>
        </authorList>
    </citation>
    <scope>NUCLEOTIDE SEQUENCE</scope>
</reference>
<organism evidence="1">
    <name type="scientific">Lygus hesperus</name>
    <name type="common">Western plant bug</name>
    <dbReference type="NCBI Taxonomy" id="30085"/>
    <lineage>
        <taxon>Eukaryota</taxon>
        <taxon>Metazoa</taxon>
        <taxon>Ecdysozoa</taxon>
        <taxon>Arthropoda</taxon>
        <taxon>Hexapoda</taxon>
        <taxon>Insecta</taxon>
        <taxon>Pterygota</taxon>
        <taxon>Neoptera</taxon>
        <taxon>Paraneoptera</taxon>
        <taxon>Hemiptera</taxon>
        <taxon>Heteroptera</taxon>
        <taxon>Panheteroptera</taxon>
        <taxon>Cimicomorpha</taxon>
        <taxon>Miridae</taxon>
        <taxon>Mirini</taxon>
        <taxon>Lygus</taxon>
    </lineage>
</organism>
<proteinExistence type="predicted"/>
<reference evidence="1" key="2">
    <citation type="submission" date="2014-07" db="EMBL/GenBank/DDBJ databases">
        <authorList>
            <person name="Hull J."/>
        </authorList>
    </citation>
    <scope>NUCLEOTIDE SEQUENCE</scope>
</reference>
<accession>A0A0A9YJQ3</accession>
<dbReference type="CDD" id="cd00303">
    <property type="entry name" value="retropepsin_like"/>
    <property type="match status" value="1"/>
</dbReference>
<dbReference type="PANTHER" id="PTHR47331">
    <property type="entry name" value="PHD-TYPE DOMAIN-CONTAINING PROTEIN"/>
    <property type="match status" value="1"/>
</dbReference>
<dbReference type="AlphaFoldDB" id="A0A0A9YJQ3"/>
<dbReference type="EMBL" id="GBHO01013864">
    <property type="protein sequence ID" value="JAG29740.1"/>
    <property type="molecule type" value="Transcribed_RNA"/>
</dbReference>
<feature type="non-terminal residue" evidence="1">
    <location>
        <position position="367"/>
    </location>
</feature>
<gene>
    <name evidence="1" type="primary">GP_2</name>
    <name evidence="1" type="ORF">CM83_8849</name>
</gene>
<protein>
    <submittedName>
        <fullName evidence="1">Envelope glycoprotein</fullName>
    </submittedName>
</protein>
<keyword evidence="1" id="KW-0261">Viral envelope protein</keyword>
<sequence length="367" mass="40625">LQFCKSFKRCLCCLGLHDVPNCRSTGLCGECKQGTHHSLLHEVSGSITHAPSKLRGNSSFMNQSGNEAEQVSLANAQLAQSDAFTPILGTAQVRILDSQGNYHFCRAVLDPGSQSNLICTSLADRLRLPRSRCPFEVTGVGQSPLSSIQGLINCRISPIFSTETVLCFDAAVVPKITSDLPIAPLSEGLIEQFSFLKLADPDFHKCAPINLLLGVQAFLDLTPTCPSILRGQPSALLTKLGWVLMGTAPSSSAIEQASLLVETSQPSSEMQPLDKTLRAFWEQEETKFQHILWRFSSQDPVEEWEICRVEPSLSPEEIYCEEYFCQTVSRDSLGRYITRLPFCDGVRPRLGSTRNRALNRLHRLEVR</sequence>
<feature type="non-terminal residue" evidence="1">
    <location>
        <position position="1"/>
    </location>
</feature>
<name>A0A0A9YJQ3_LYGHE</name>
<dbReference type="PANTHER" id="PTHR47331:SF5">
    <property type="entry name" value="RIBONUCLEASE H"/>
    <property type="match status" value="1"/>
</dbReference>
<keyword evidence="1" id="KW-0946">Virion</keyword>
<evidence type="ECO:0000313" key="1">
    <source>
        <dbReference type="EMBL" id="JAG29740.1"/>
    </source>
</evidence>